<sequence>MTHPESKEPANRGVIYVFLCYLIWGVFPLYFLLTAPATPFEIVAERVLFSLLFCAILVPLTRQYPALRRVLARPRTLLLLGIAGLLIFANWLLYIIATTSGNVMEASLGYYINPIVSVALGVVILGEKLRTLQWAGIAIAALAVLVMCFFYGSVPWLGLGLAFSFGLYGLLKKQAGNVPAVVSLTVETLLLSPLAIFIIWHFAATDQLTLFTQGTAHFWILAASGLVTAVPLLMFAGAASRVPLSMLGMVQYLTPTMQFVLALFVTHETLNAGRWAGFILIWVAAAFFIADSVQVLKAQRRLRKI</sequence>
<evidence type="ECO:0000256" key="4">
    <source>
        <dbReference type="ARBA" id="ARBA00022475"/>
    </source>
</evidence>
<evidence type="ECO:0000256" key="2">
    <source>
        <dbReference type="ARBA" id="ARBA00007362"/>
    </source>
</evidence>
<feature type="transmembrane region" description="Helical" evidence="8">
    <location>
        <begin position="77"/>
        <end position="96"/>
    </location>
</feature>
<evidence type="ECO:0000256" key="6">
    <source>
        <dbReference type="ARBA" id="ARBA00022989"/>
    </source>
</evidence>
<feature type="domain" description="EamA" evidence="9">
    <location>
        <begin position="12"/>
        <end position="147"/>
    </location>
</feature>
<name>A0ABP9B1Y5_9MICC</name>
<dbReference type="InterPro" id="IPR000620">
    <property type="entry name" value="EamA_dom"/>
</dbReference>
<feature type="transmembrane region" description="Helical" evidence="8">
    <location>
        <begin position="108"/>
        <end position="125"/>
    </location>
</feature>
<keyword evidence="7 8" id="KW-0472">Membrane</keyword>
<dbReference type="PANTHER" id="PTHR22911">
    <property type="entry name" value="ACYL-MALONYL CONDENSING ENZYME-RELATED"/>
    <property type="match status" value="1"/>
</dbReference>
<proteinExistence type="inferred from homology"/>
<feature type="transmembrane region" description="Helical" evidence="8">
    <location>
        <begin position="272"/>
        <end position="296"/>
    </location>
</feature>
<evidence type="ECO:0000256" key="7">
    <source>
        <dbReference type="ARBA" id="ARBA00023136"/>
    </source>
</evidence>
<protein>
    <submittedName>
        <fullName evidence="10">EamA family transporter RarD</fullName>
    </submittedName>
</protein>
<comment type="caution">
    <text evidence="10">The sequence shown here is derived from an EMBL/GenBank/DDBJ whole genome shotgun (WGS) entry which is preliminary data.</text>
</comment>
<evidence type="ECO:0000313" key="11">
    <source>
        <dbReference type="Proteomes" id="UP001500187"/>
    </source>
</evidence>
<feature type="transmembrane region" description="Helical" evidence="8">
    <location>
        <begin position="156"/>
        <end position="171"/>
    </location>
</feature>
<dbReference type="Pfam" id="PF00892">
    <property type="entry name" value="EamA"/>
    <property type="match status" value="2"/>
</dbReference>
<feature type="transmembrane region" description="Helical" evidence="8">
    <location>
        <begin position="216"/>
        <end position="239"/>
    </location>
</feature>
<keyword evidence="4" id="KW-1003">Cell membrane</keyword>
<dbReference type="NCBIfam" id="TIGR00688">
    <property type="entry name" value="rarD"/>
    <property type="match status" value="1"/>
</dbReference>
<keyword evidence="5 8" id="KW-0812">Transmembrane</keyword>
<evidence type="ECO:0000313" key="10">
    <source>
        <dbReference type="EMBL" id="GAA4789335.1"/>
    </source>
</evidence>
<dbReference type="EMBL" id="BAABKP010000001">
    <property type="protein sequence ID" value="GAA4789335.1"/>
    <property type="molecule type" value="Genomic_DNA"/>
</dbReference>
<accession>A0ABP9B1Y5</accession>
<comment type="similarity">
    <text evidence="2">Belongs to the EamA transporter family.</text>
</comment>
<feature type="transmembrane region" description="Helical" evidence="8">
    <location>
        <begin position="14"/>
        <end position="35"/>
    </location>
</feature>
<dbReference type="RefSeq" id="WP_345444110.1">
    <property type="nucleotide sequence ID" value="NZ_BAABKP010000001.1"/>
</dbReference>
<feature type="transmembrane region" description="Helical" evidence="8">
    <location>
        <begin position="132"/>
        <end position="150"/>
    </location>
</feature>
<evidence type="ECO:0000259" key="9">
    <source>
        <dbReference type="Pfam" id="PF00892"/>
    </source>
</evidence>
<evidence type="ECO:0000256" key="5">
    <source>
        <dbReference type="ARBA" id="ARBA00022692"/>
    </source>
</evidence>
<dbReference type="InterPro" id="IPR037185">
    <property type="entry name" value="EmrE-like"/>
</dbReference>
<feature type="transmembrane region" description="Helical" evidence="8">
    <location>
        <begin position="178"/>
        <end position="204"/>
    </location>
</feature>
<feature type="transmembrane region" description="Helical" evidence="8">
    <location>
        <begin position="47"/>
        <end position="65"/>
    </location>
</feature>
<evidence type="ECO:0000256" key="3">
    <source>
        <dbReference type="ARBA" id="ARBA00022448"/>
    </source>
</evidence>
<gene>
    <name evidence="10" type="primary">rarD</name>
    <name evidence="10" type="ORF">GCM10023352_04010</name>
</gene>
<feature type="domain" description="EamA" evidence="9">
    <location>
        <begin position="157"/>
        <end position="288"/>
    </location>
</feature>
<dbReference type="Proteomes" id="UP001500187">
    <property type="component" value="Unassembled WGS sequence"/>
</dbReference>
<evidence type="ECO:0000256" key="8">
    <source>
        <dbReference type="SAM" id="Phobius"/>
    </source>
</evidence>
<dbReference type="SUPFAM" id="SSF103481">
    <property type="entry name" value="Multidrug resistance efflux transporter EmrE"/>
    <property type="match status" value="2"/>
</dbReference>
<keyword evidence="11" id="KW-1185">Reference proteome</keyword>
<keyword evidence="3" id="KW-0813">Transport</keyword>
<dbReference type="InterPro" id="IPR004626">
    <property type="entry name" value="RarD"/>
</dbReference>
<feature type="transmembrane region" description="Helical" evidence="8">
    <location>
        <begin position="246"/>
        <end position="266"/>
    </location>
</feature>
<reference evidence="11" key="1">
    <citation type="journal article" date="2019" name="Int. J. Syst. Evol. Microbiol.">
        <title>The Global Catalogue of Microorganisms (GCM) 10K type strain sequencing project: providing services to taxonomists for standard genome sequencing and annotation.</title>
        <authorList>
            <consortium name="The Broad Institute Genomics Platform"/>
            <consortium name="The Broad Institute Genome Sequencing Center for Infectious Disease"/>
            <person name="Wu L."/>
            <person name="Ma J."/>
        </authorList>
    </citation>
    <scope>NUCLEOTIDE SEQUENCE [LARGE SCALE GENOMIC DNA]</scope>
    <source>
        <strain evidence="11">JCM 18541</strain>
    </source>
</reference>
<dbReference type="PANTHER" id="PTHR22911:SF137">
    <property type="entry name" value="SOLUTE CARRIER FAMILY 35 MEMBER G2-RELATED"/>
    <property type="match status" value="1"/>
</dbReference>
<keyword evidence="6 8" id="KW-1133">Transmembrane helix</keyword>
<comment type="subcellular location">
    <subcellularLocation>
        <location evidence="1">Cell membrane</location>
        <topology evidence="1">Multi-pass membrane protein</topology>
    </subcellularLocation>
</comment>
<organism evidence="10 11">
    <name type="scientific">Rothia endophytica</name>
    <dbReference type="NCBI Taxonomy" id="1324766"/>
    <lineage>
        <taxon>Bacteria</taxon>
        <taxon>Bacillati</taxon>
        <taxon>Actinomycetota</taxon>
        <taxon>Actinomycetes</taxon>
        <taxon>Micrococcales</taxon>
        <taxon>Micrococcaceae</taxon>
        <taxon>Rothia</taxon>
    </lineage>
</organism>
<evidence type="ECO:0000256" key="1">
    <source>
        <dbReference type="ARBA" id="ARBA00004651"/>
    </source>
</evidence>